<keyword evidence="2" id="KW-1185">Reference proteome</keyword>
<proteinExistence type="predicted"/>
<dbReference type="Proteomes" id="UP000708208">
    <property type="component" value="Unassembled WGS sequence"/>
</dbReference>
<gene>
    <name evidence="1" type="ORF">AFUS01_LOCUS36428</name>
</gene>
<evidence type="ECO:0000313" key="2">
    <source>
        <dbReference type="Proteomes" id="UP000708208"/>
    </source>
</evidence>
<reference evidence="1" key="1">
    <citation type="submission" date="2021-06" db="EMBL/GenBank/DDBJ databases">
        <authorList>
            <person name="Hodson N. C."/>
            <person name="Mongue J. A."/>
            <person name="Jaron S. K."/>
        </authorList>
    </citation>
    <scope>NUCLEOTIDE SEQUENCE</scope>
</reference>
<name>A0A8J2KZV4_9HEXA</name>
<protein>
    <submittedName>
        <fullName evidence="1">Uncharacterized protein</fullName>
    </submittedName>
</protein>
<dbReference type="AlphaFoldDB" id="A0A8J2KZV4"/>
<evidence type="ECO:0000313" key="1">
    <source>
        <dbReference type="EMBL" id="CAG7826374.1"/>
    </source>
</evidence>
<comment type="caution">
    <text evidence="1">The sequence shown here is derived from an EMBL/GenBank/DDBJ whole genome shotgun (WGS) entry which is preliminary data.</text>
</comment>
<organism evidence="1 2">
    <name type="scientific">Allacma fusca</name>
    <dbReference type="NCBI Taxonomy" id="39272"/>
    <lineage>
        <taxon>Eukaryota</taxon>
        <taxon>Metazoa</taxon>
        <taxon>Ecdysozoa</taxon>
        <taxon>Arthropoda</taxon>
        <taxon>Hexapoda</taxon>
        <taxon>Collembola</taxon>
        <taxon>Symphypleona</taxon>
        <taxon>Sminthuridae</taxon>
        <taxon>Allacma</taxon>
    </lineage>
</organism>
<sequence>GFCGGKLLHSTCCRPSELTSVSNSWNVKRVSSFDQINRSTE</sequence>
<dbReference type="EMBL" id="CAJVCH010539550">
    <property type="protein sequence ID" value="CAG7826374.1"/>
    <property type="molecule type" value="Genomic_DNA"/>
</dbReference>
<accession>A0A8J2KZV4</accession>
<feature type="non-terminal residue" evidence="1">
    <location>
        <position position="41"/>
    </location>
</feature>